<keyword evidence="9" id="KW-0645">Protease</keyword>
<feature type="transmembrane region" description="Helical" evidence="7">
    <location>
        <begin position="35"/>
        <end position="57"/>
    </location>
</feature>
<evidence type="ECO:0000256" key="4">
    <source>
        <dbReference type="ARBA" id="ARBA00022692"/>
    </source>
</evidence>
<comment type="subcellular location">
    <subcellularLocation>
        <location evidence="2">Membrane</location>
        <topology evidence="2">Multi-pass membrane protein</topology>
    </subcellularLocation>
</comment>
<sequence>MGILSLIIGFLFGGFVTYSYGNYILNGERINPLVFLYTLAPAIVFSIFIHELGHYLAAKISGYRFVMYRISSYALVRENGHLKFKKFKIPGTLGQNLMVPKQKLGEDYPYILYNMGGVLLNLITAIIFFVVMINARGDLKAFAFHMHIVNIFGVITNGIPLKGMINNDGKNALESYKNKSYRLLIQASLIASERYLTESENLWSEDEMKVLTAPENMKYLEFNSFMVDYYLDIGDFKRAEETAELALTKPVLSSDLQRQVLIGEVLFYKLVNRDEEGIEKYDTEEFEKFRNKILKALINRFHIEYAFTLYERDYAGARKIKKDFEEYITTYPFVGQSKSVAKLMDYADEKLGEK</sequence>
<keyword evidence="4 7" id="KW-0812">Transmembrane</keyword>
<keyword evidence="5 7" id="KW-1133">Transmembrane helix</keyword>
<dbReference type="EMBL" id="UGTH01000001">
    <property type="protein sequence ID" value="SUB74873.1"/>
    <property type="molecule type" value="Genomic_DNA"/>
</dbReference>
<evidence type="ECO:0000313" key="9">
    <source>
        <dbReference type="EMBL" id="SUB74873.1"/>
    </source>
</evidence>
<dbReference type="GO" id="GO:0006508">
    <property type="term" value="P:proteolysis"/>
    <property type="evidence" value="ECO:0007669"/>
    <property type="project" value="UniProtKB-KW"/>
</dbReference>
<accession>A0A379DCA5</accession>
<evidence type="ECO:0000256" key="6">
    <source>
        <dbReference type="ARBA" id="ARBA00023136"/>
    </source>
</evidence>
<evidence type="ECO:0000256" key="2">
    <source>
        <dbReference type="ARBA" id="ARBA00004141"/>
    </source>
</evidence>
<comment type="similarity">
    <text evidence="3">Belongs to the peptidase M50B family.</text>
</comment>
<evidence type="ECO:0000256" key="5">
    <source>
        <dbReference type="ARBA" id="ARBA00022989"/>
    </source>
</evidence>
<dbReference type="GO" id="GO:0008233">
    <property type="term" value="F:peptidase activity"/>
    <property type="evidence" value="ECO:0007669"/>
    <property type="project" value="UniProtKB-KW"/>
</dbReference>
<dbReference type="RefSeq" id="WP_004819320.1">
    <property type="nucleotide sequence ID" value="NZ_UGTH01000001.1"/>
</dbReference>
<protein>
    <submittedName>
        <fullName evidence="9">Zn-dependent proteases</fullName>
    </submittedName>
</protein>
<dbReference type="GO" id="GO:0016020">
    <property type="term" value="C:membrane"/>
    <property type="evidence" value="ECO:0007669"/>
    <property type="project" value="UniProtKB-SubCell"/>
</dbReference>
<dbReference type="AlphaFoldDB" id="A0A379DCA5"/>
<proteinExistence type="inferred from homology"/>
<dbReference type="Proteomes" id="UP000254777">
    <property type="component" value="Unassembled WGS sequence"/>
</dbReference>
<evidence type="ECO:0000256" key="1">
    <source>
        <dbReference type="ARBA" id="ARBA00001947"/>
    </source>
</evidence>
<feature type="domain" description="Peptidase M50" evidence="8">
    <location>
        <begin position="41"/>
        <end position="233"/>
    </location>
</feature>
<name>A0A379DCA5_9FIRM</name>
<dbReference type="CDD" id="cd05709">
    <property type="entry name" value="S2P-M50"/>
    <property type="match status" value="1"/>
</dbReference>
<evidence type="ECO:0000256" key="7">
    <source>
        <dbReference type="SAM" id="Phobius"/>
    </source>
</evidence>
<keyword evidence="6 7" id="KW-0472">Membrane</keyword>
<comment type="cofactor">
    <cofactor evidence="1">
        <name>Zn(2+)</name>
        <dbReference type="ChEBI" id="CHEBI:29105"/>
    </cofactor>
</comment>
<evidence type="ECO:0000256" key="3">
    <source>
        <dbReference type="ARBA" id="ARBA00007931"/>
    </source>
</evidence>
<gene>
    <name evidence="9" type="ORF">NCTC11088_00635</name>
</gene>
<keyword evidence="9" id="KW-0378">Hydrolase</keyword>
<reference evidence="9 10" key="1">
    <citation type="submission" date="2018-06" db="EMBL/GenBank/DDBJ databases">
        <authorList>
            <consortium name="Pathogen Informatics"/>
            <person name="Doyle S."/>
        </authorList>
    </citation>
    <scope>NUCLEOTIDE SEQUENCE [LARGE SCALE GENOMIC DNA]</scope>
    <source>
        <strain evidence="9 10">NCTC11088</strain>
    </source>
</reference>
<feature type="transmembrane region" description="Helical" evidence="7">
    <location>
        <begin position="141"/>
        <end position="161"/>
    </location>
</feature>
<organism evidence="9 10">
    <name type="scientific">Peptoniphilus indolicus</name>
    <dbReference type="NCBI Taxonomy" id="33030"/>
    <lineage>
        <taxon>Bacteria</taxon>
        <taxon>Bacillati</taxon>
        <taxon>Bacillota</taxon>
        <taxon>Tissierellia</taxon>
        <taxon>Tissierellales</taxon>
        <taxon>Peptoniphilaceae</taxon>
        <taxon>Peptoniphilus</taxon>
    </lineage>
</organism>
<feature type="transmembrane region" description="Helical" evidence="7">
    <location>
        <begin position="111"/>
        <end position="135"/>
    </location>
</feature>
<evidence type="ECO:0000313" key="10">
    <source>
        <dbReference type="Proteomes" id="UP000254777"/>
    </source>
</evidence>
<dbReference type="Pfam" id="PF02163">
    <property type="entry name" value="Peptidase_M50"/>
    <property type="match status" value="1"/>
</dbReference>
<evidence type="ECO:0000259" key="8">
    <source>
        <dbReference type="Pfam" id="PF02163"/>
    </source>
</evidence>
<dbReference type="InterPro" id="IPR008915">
    <property type="entry name" value="Peptidase_M50"/>
</dbReference>